<dbReference type="Proteomes" id="UP001302126">
    <property type="component" value="Unassembled WGS sequence"/>
</dbReference>
<name>A0AAN7ALB5_9PEZI</name>
<accession>A0AAN7ALB5</accession>
<dbReference type="AlphaFoldDB" id="A0AAN7ALB5"/>
<organism evidence="2 3">
    <name type="scientific">Podospora australis</name>
    <dbReference type="NCBI Taxonomy" id="1536484"/>
    <lineage>
        <taxon>Eukaryota</taxon>
        <taxon>Fungi</taxon>
        <taxon>Dikarya</taxon>
        <taxon>Ascomycota</taxon>
        <taxon>Pezizomycotina</taxon>
        <taxon>Sordariomycetes</taxon>
        <taxon>Sordariomycetidae</taxon>
        <taxon>Sordariales</taxon>
        <taxon>Podosporaceae</taxon>
        <taxon>Podospora</taxon>
    </lineage>
</organism>
<reference evidence="2" key="2">
    <citation type="submission" date="2023-05" db="EMBL/GenBank/DDBJ databases">
        <authorList>
            <consortium name="Lawrence Berkeley National Laboratory"/>
            <person name="Steindorff A."/>
            <person name="Hensen N."/>
            <person name="Bonometti L."/>
            <person name="Westerberg I."/>
            <person name="Brannstrom I.O."/>
            <person name="Guillou S."/>
            <person name="Cros-Aarteil S."/>
            <person name="Calhoun S."/>
            <person name="Haridas S."/>
            <person name="Kuo A."/>
            <person name="Mondo S."/>
            <person name="Pangilinan J."/>
            <person name="Riley R."/>
            <person name="Labutti K."/>
            <person name="Andreopoulos B."/>
            <person name="Lipzen A."/>
            <person name="Chen C."/>
            <person name="Yanf M."/>
            <person name="Daum C."/>
            <person name="Ng V."/>
            <person name="Clum A."/>
            <person name="Ohm R."/>
            <person name="Martin F."/>
            <person name="Silar P."/>
            <person name="Natvig D."/>
            <person name="Lalanne C."/>
            <person name="Gautier V."/>
            <person name="Ament-Velasquez S.L."/>
            <person name="Kruys A."/>
            <person name="Hutchinson M.I."/>
            <person name="Powell A.J."/>
            <person name="Barry K."/>
            <person name="Miller A.N."/>
            <person name="Grigoriev I.V."/>
            <person name="Debuchy R."/>
            <person name="Gladieux P."/>
            <person name="Thoren M.H."/>
            <person name="Johannesson H."/>
        </authorList>
    </citation>
    <scope>NUCLEOTIDE SEQUENCE</scope>
    <source>
        <strain evidence="2">PSN309</strain>
    </source>
</reference>
<feature type="compositionally biased region" description="Low complexity" evidence="1">
    <location>
        <begin position="223"/>
        <end position="243"/>
    </location>
</feature>
<feature type="region of interest" description="Disordered" evidence="1">
    <location>
        <begin position="57"/>
        <end position="89"/>
    </location>
</feature>
<gene>
    <name evidence="2" type="ORF">QBC35DRAFT_159948</name>
</gene>
<keyword evidence="3" id="KW-1185">Reference proteome</keyword>
<protein>
    <submittedName>
        <fullName evidence="2">Uncharacterized protein</fullName>
    </submittedName>
</protein>
<evidence type="ECO:0000313" key="2">
    <source>
        <dbReference type="EMBL" id="KAK4192936.1"/>
    </source>
</evidence>
<feature type="compositionally biased region" description="Polar residues" evidence="1">
    <location>
        <begin position="70"/>
        <end position="84"/>
    </location>
</feature>
<sequence length="441" mass="48416">MGLLLYQAPVESDINSKPASRKTVGPPRSSIRRHRLVRGYDVREQERERRRRAIAQAAMLDHARRRSPTVEASTGRASGENTNAAEDDDVDSSRIVLRDAAGRIRNLDERVVSLFGSQPRSSSQDTLEHLQRELHDLESRSRSRIDLRTTQWDQAPDRIDPTLLRQFERETGENDSDTVPDRLSSLLNPRLYISSSIPRERFTAHLEPYTLSEMRSTQDPNHPSRSATTASSVPAVPAAPLSTNSGSSLHRHIWDGLLNWRAPSTARTEGRGVSASASRLDGLGDRNRSLSPEGDNAWETLLTTLTPDPQPPSVGSSFATTSASAAATQSTVDASSATSFANLDTTAEDPSGLEPPCESGYDNDNSDMEEDEDDELPGFMLPSLRTRSTGGLGADDALDLVGGSEVIQHLVRSLARREDIPDEWWAQVGLSRTLSREDSSE</sequence>
<reference evidence="2" key="1">
    <citation type="journal article" date="2023" name="Mol. Phylogenet. Evol.">
        <title>Genome-scale phylogeny and comparative genomics of the fungal order Sordariales.</title>
        <authorList>
            <person name="Hensen N."/>
            <person name="Bonometti L."/>
            <person name="Westerberg I."/>
            <person name="Brannstrom I.O."/>
            <person name="Guillou S."/>
            <person name="Cros-Aarteil S."/>
            <person name="Calhoun S."/>
            <person name="Haridas S."/>
            <person name="Kuo A."/>
            <person name="Mondo S."/>
            <person name="Pangilinan J."/>
            <person name="Riley R."/>
            <person name="LaButti K."/>
            <person name="Andreopoulos B."/>
            <person name="Lipzen A."/>
            <person name="Chen C."/>
            <person name="Yan M."/>
            <person name="Daum C."/>
            <person name="Ng V."/>
            <person name="Clum A."/>
            <person name="Steindorff A."/>
            <person name="Ohm R.A."/>
            <person name="Martin F."/>
            <person name="Silar P."/>
            <person name="Natvig D.O."/>
            <person name="Lalanne C."/>
            <person name="Gautier V."/>
            <person name="Ament-Velasquez S.L."/>
            <person name="Kruys A."/>
            <person name="Hutchinson M.I."/>
            <person name="Powell A.J."/>
            <person name="Barry K."/>
            <person name="Miller A.N."/>
            <person name="Grigoriev I.V."/>
            <person name="Debuchy R."/>
            <person name="Gladieux P."/>
            <person name="Hiltunen Thoren M."/>
            <person name="Johannesson H."/>
        </authorList>
    </citation>
    <scope>NUCLEOTIDE SEQUENCE</scope>
    <source>
        <strain evidence="2">PSN309</strain>
    </source>
</reference>
<feature type="region of interest" description="Disordered" evidence="1">
    <location>
        <begin position="266"/>
        <end position="294"/>
    </location>
</feature>
<feature type="region of interest" description="Disordered" evidence="1">
    <location>
        <begin position="1"/>
        <end position="31"/>
    </location>
</feature>
<comment type="caution">
    <text evidence="2">The sequence shown here is derived from an EMBL/GenBank/DDBJ whole genome shotgun (WGS) entry which is preliminary data.</text>
</comment>
<evidence type="ECO:0000256" key="1">
    <source>
        <dbReference type="SAM" id="MobiDB-lite"/>
    </source>
</evidence>
<proteinExistence type="predicted"/>
<feature type="compositionally biased region" description="Acidic residues" evidence="1">
    <location>
        <begin position="364"/>
        <end position="376"/>
    </location>
</feature>
<feature type="region of interest" description="Disordered" evidence="1">
    <location>
        <begin position="213"/>
        <end position="247"/>
    </location>
</feature>
<evidence type="ECO:0000313" key="3">
    <source>
        <dbReference type="Proteomes" id="UP001302126"/>
    </source>
</evidence>
<dbReference type="EMBL" id="MU864352">
    <property type="protein sequence ID" value="KAK4192936.1"/>
    <property type="molecule type" value="Genomic_DNA"/>
</dbReference>
<feature type="region of interest" description="Disordered" evidence="1">
    <location>
        <begin position="344"/>
        <end position="384"/>
    </location>
</feature>